<comment type="caution">
    <text evidence="2">The sequence shown here is derived from an EMBL/GenBank/DDBJ whole genome shotgun (WGS) entry which is preliminary data.</text>
</comment>
<dbReference type="InterPro" id="IPR041698">
    <property type="entry name" value="Methyltransf_25"/>
</dbReference>
<gene>
    <name evidence="2" type="ORF">NP233_g7937</name>
</gene>
<dbReference type="Pfam" id="PF13649">
    <property type="entry name" value="Methyltransf_25"/>
    <property type="match status" value="1"/>
</dbReference>
<evidence type="ECO:0000259" key="1">
    <source>
        <dbReference type="Pfam" id="PF13649"/>
    </source>
</evidence>
<dbReference type="Proteomes" id="UP001213000">
    <property type="component" value="Unassembled WGS sequence"/>
</dbReference>
<name>A0AAD5VN69_9AGAR</name>
<dbReference type="InterPro" id="IPR029063">
    <property type="entry name" value="SAM-dependent_MTases_sf"/>
</dbReference>
<dbReference type="AlphaFoldDB" id="A0AAD5VN69"/>
<dbReference type="SUPFAM" id="SSF53335">
    <property type="entry name" value="S-adenosyl-L-methionine-dependent methyltransferases"/>
    <property type="match status" value="1"/>
</dbReference>
<evidence type="ECO:0000313" key="3">
    <source>
        <dbReference type="Proteomes" id="UP001213000"/>
    </source>
</evidence>
<dbReference type="EMBL" id="JANIEX010000612">
    <property type="protein sequence ID" value="KAJ3564974.1"/>
    <property type="molecule type" value="Genomic_DNA"/>
</dbReference>
<protein>
    <recommendedName>
        <fullName evidence="1">Methyltransferase domain-containing protein</fullName>
    </recommendedName>
</protein>
<dbReference type="PANTHER" id="PTHR43591">
    <property type="entry name" value="METHYLTRANSFERASE"/>
    <property type="match status" value="1"/>
</dbReference>
<keyword evidence="3" id="KW-1185">Reference proteome</keyword>
<sequence length="296" mass="32971">MGRHTLYLMTRKSAKGMVFLLSVLPHPQKARCRLNKQYDLFLTVYDNQLLHVPIELSEQDSVLETGTGTGIWLMNLAKTISAGPQLIGIDIEPKLFPEPSVLPSNIRFEVQSVLKLPSEWTNKFSVVNQRLLVAGLRAHEWPQAISELYRVTKPGGWIQVFEPDAWTSGPSMNKISELLLKISDDQGTMWCEIGQRIPSFLERSGFVNIRHNPRATVCGAWAGEHGVAGRDNMLGVFRGLKSPVLNAGGYGVVTSEVEFDSIIEELGKEYDARPGSQVVWTLYTAQKPLDIVKAKA</sequence>
<feature type="domain" description="Methyltransferase" evidence="1">
    <location>
        <begin position="62"/>
        <end position="156"/>
    </location>
</feature>
<reference evidence="2" key="1">
    <citation type="submission" date="2022-07" db="EMBL/GenBank/DDBJ databases">
        <title>Genome Sequence of Leucocoprinus birnbaumii.</title>
        <authorList>
            <person name="Buettner E."/>
        </authorList>
    </citation>
    <scope>NUCLEOTIDE SEQUENCE</scope>
    <source>
        <strain evidence="2">VT141</strain>
    </source>
</reference>
<dbReference type="Gene3D" id="3.40.50.150">
    <property type="entry name" value="Vaccinia Virus protein VP39"/>
    <property type="match status" value="1"/>
</dbReference>
<dbReference type="CDD" id="cd02440">
    <property type="entry name" value="AdoMet_MTases"/>
    <property type="match status" value="1"/>
</dbReference>
<proteinExistence type="predicted"/>
<accession>A0AAD5VN69</accession>
<dbReference type="PANTHER" id="PTHR43591:SF110">
    <property type="entry name" value="RHODANESE DOMAIN-CONTAINING PROTEIN"/>
    <property type="match status" value="1"/>
</dbReference>
<organism evidence="2 3">
    <name type="scientific">Leucocoprinus birnbaumii</name>
    <dbReference type="NCBI Taxonomy" id="56174"/>
    <lineage>
        <taxon>Eukaryota</taxon>
        <taxon>Fungi</taxon>
        <taxon>Dikarya</taxon>
        <taxon>Basidiomycota</taxon>
        <taxon>Agaricomycotina</taxon>
        <taxon>Agaricomycetes</taxon>
        <taxon>Agaricomycetidae</taxon>
        <taxon>Agaricales</taxon>
        <taxon>Agaricineae</taxon>
        <taxon>Agaricaceae</taxon>
        <taxon>Leucocoprinus</taxon>
    </lineage>
</organism>
<evidence type="ECO:0000313" key="2">
    <source>
        <dbReference type="EMBL" id="KAJ3564974.1"/>
    </source>
</evidence>